<dbReference type="Proteomes" id="UP001630127">
    <property type="component" value="Unassembled WGS sequence"/>
</dbReference>
<comment type="caution">
    <text evidence="2">The sequence shown here is derived from an EMBL/GenBank/DDBJ whole genome shotgun (WGS) entry which is preliminary data.</text>
</comment>
<evidence type="ECO:0000313" key="3">
    <source>
        <dbReference type="Proteomes" id="UP001630127"/>
    </source>
</evidence>
<feature type="compositionally biased region" description="Basic residues" evidence="1">
    <location>
        <begin position="24"/>
        <end position="33"/>
    </location>
</feature>
<dbReference type="AlphaFoldDB" id="A0ABD2Z672"/>
<feature type="compositionally biased region" description="Basic and acidic residues" evidence="1">
    <location>
        <begin position="1"/>
        <end position="23"/>
    </location>
</feature>
<accession>A0ABD2Z672</accession>
<evidence type="ECO:0000313" key="2">
    <source>
        <dbReference type="EMBL" id="KAL3513835.1"/>
    </source>
</evidence>
<dbReference type="EMBL" id="JBJUIK010000011">
    <property type="protein sequence ID" value="KAL3513835.1"/>
    <property type="molecule type" value="Genomic_DNA"/>
</dbReference>
<sequence length="426" mass="45909">MDASNKNEEFMGRQEKKERGIGKKREKKKKRKEKGNILGLKKVKEDSALYVDGDFDQKVKSSSTNPICPNKDFTAVILDEQPCVRRILVDPSEVSSFHLTAAALSASNDNNKDVLATTLVSYLPNLKVIPQQKVKDHMAPMDSAQFVSDDAAVFLSRRKHVATVEELSQYATLEVIDATTAQEFTINIAVAHEVTVDTAIIESKYQGFTAVGVEKSDTAVAQLDGKDISAVNFVCDVGSNSISLAEHTIAAANAQEFGLAGVTRKKAVAADSSNASFEVKFAVVYGDSTIALQQRSIEGTPSVGMAATIENNQAYLAASQCNLARACASRSKSTTSDTSLLVATQECITLVETKNIAMDGVHNSRALDVSQVYSNSFIQCNTIGSQLNSRMEGGMVGSPKYIIALPFNVKVIGKVENQASKSRMMA</sequence>
<reference evidence="2 3" key="1">
    <citation type="submission" date="2024-11" db="EMBL/GenBank/DDBJ databases">
        <title>A near-complete genome assembly of Cinchona calisaya.</title>
        <authorList>
            <person name="Lian D.C."/>
            <person name="Zhao X.W."/>
            <person name="Wei L."/>
        </authorList>
    </citation>
    <scope>NUCLEOTIDE SEQUENCE [LARGE SCALE GENOMIC DNA]</scope>
    <source>
        <tissue evidence="2">Nenye</tissue>
    </source>
</reference>
<feature type="region of interest" description="Disordered" evidence="1">
    <location>
        <begin position="1"/>
        <end position="37"/>
    </location>
</feature>
<keyword evidence="3" id="KW-1185">Reference proteome</keyword>
<gene>
    <name evidence="2" type="ORF">ACH5RR_026552</name>
</gene>
<protein>
    <submittedName>
        <fullName evidence="2">Uncharacterized protein</fullName>
    </submittedName>
</protein>
<proteinExistence type="predicted"/>
<organism evidence="2 3">
    <name type="scientific">Cinchona calisaya</name>
    <dbReference type="NCBI Taxonomy" id="153742"/>
    <lineage>
        <taxon>Eukaryota</taxon>
        <taxon>Viridiplantae</taxon>
        <taxon>Streptophyta</taxon>
        <taxon>Embryophyta</taxon>
        <taxon>Tracheophyta</taxon>
        <taxon>Spermatophyta</taxon>
        <taxon>Magnoliopsida</taxon>
        <taxon>eudicotyledons</taxon>
        <taxon>Gunneridae</taxon>
        <taxon>Pentapetalae</taxon>
        <taxon>asterids</taxon>
        <taxon>lamiids</taxon>
        <taxon>Gentianales</taxon>
        <taxon>Rubiaceae</taxon>
        <taxon>Cinchonoideae</taxon>
        <taxon>Cinchoneae</taxon>
        <taxon>Cinchona</taxon>
    </lineage>
</organism>
<name>A0ABD2Z672_9GENT</name>
<evidence type="ECO:0000256" key="1">
    <source>
        <dbReference type="SAM" id="MobiDB-lite"/>
    </source>
</evidence>